<accession>A0A5B8HWD6</accession>
<proteinExistence type="predicted"/>
<evidence type="ECO:0000256" key="2">
    <source>
        <dbReference type="SAM" id="Phobius"/>
    </source>
</evidence>
<reference evidence="3" key="1">
    <citation type="submission" date="2018-11" db="EMBL/GenBank/DDBJ databases">
        <title>A distinct lineage of giant viruses engineers rhodopsin photosystems in predatory marine eukaryotes.</title>
        <authorList>
            <person name="Needham D.M."/>
            <person name="Yoshizawa S."/>
            <person name="Hosaka T."/>
            <person name="Poirier C."/>
            <person name="Choi C.-J."/>
            <person name="Hehenberger E."/>
            <person name="Irwin N.A.T."/>
            <person name="Wilken S."/>
            <person name="Yung C.-M."/>
            <person name="Bachy C."/>
            <person name="Kurihara R."/>
            <person name="Nakajima Y."/>
            <person name="Kojima K."/>
            <person name="Kimura-Someya T."/>
            <person name="Leonard G."/>
            <person name="Malmstrom R.R."/>
            <person name="Mende D."/>
            <person name="Olson D.K."/>
            <person name="Sudo Y."/>
            <person name="Sudek S."/>
            <person name="Richards T.A."/>
            <person name="DeLong E.F."/>
            <person name="Keeling P.J."/>
            <person name="Santoro A.E."/>
            <person name="Shirouzu M."/>
            <person name="Iwasaki W."/>
            <person name="Worden A.Z."/>
        </authorList>
    </citation>
    <scope>NUCLEOTIDE SEQUENCE</scope>
</reference>
<keyword evidence="1" id="KW-0175">Coiled coil</keyword>
<name>A0A5B8HWD6_9VIRU</name>
<feature type="transmembrane region" description="Helical" evidence="2">
    <location>
        <begin position="471"/>
        <end position="492"/>
    </location>
</feature>
<keyword evidence="2" id="KW-0472">Membrane</keyword>
<evidence type="ECO:0000313" key="3">
    <source>
        <dbReference type="EMBL" id="QDY52419.1"/>
    </source>
</evidence>
<gene>
    <name evidence="3" type="ORF">8_16</name>
</gene>
<feature type="coiled-coil region" evidence="1">
    <location>
        <begin position="21"/>
        <end position="83"/>
    </location>
</feature>
<keyword evidence="2" id="KW-0812">Transmembrane</keyword>
<keyword evidence="2" id="KW-1133">Transmembrane helix</keyword>
<dbReference type="EMBL" id="MK250092">
    <property type="protein sequence ID" value="QDY52419.1"/>
    <property type="molecule type" value="Genomic_DNA"/>
</dbReference>
<protein>
    <submittedName>
        <fullName evidence="3">Uncharacterized protein</fullName>
    </submittedName>
</protein>
<organism evidence="3">
    <name type="scientific">Mimiviridae sp. ChoanoV1</name>
    <dbReference type="NCBI Taxonomy" id="2596887"/>
    <lineage>
        <taxon>Viruses</taxon>
        <taxon>Varidnaviria</taxon>
        <taxon>Bamfordvirae</taxon>
        <taxon>Nucleocytoviricota</taxon>
        <taxon>Megaviricetes</taxon>
        <taxon>Imitervirales</taxon>
        <taxon>Schizomimiviridae</taxon>
    </lineage>
</organism>
<sequence length="497" mass="58011">MENYFLKNDSSNEELEKNMMNDINNNLIRFLNNDNNELQNKNAGEKGLELESLIIDALARNDNKQANKLFQILENMYDKYNDDRIRDIYFRVLDAMPKEENKKNNKGDIYSYRQNKNNFKDILTEMHKEENIKPFNEDNECISSLGLMWDECDRNICSAKCKDKIKKATDLSLKKECGKIVTGVKKNKNDEDVSITMTDDIKDVILERLKYCSQLSKIKNSDLDELTYRNKHELKQKLIDEIYKFSRLANIHYSNCSTNAANFLKTDEKYKQILSILKTIDLSKLNIPKLEMIRNDLTKLPNCSNIAYENYEKNRNENLKDGIKVGDYIIPKNTNYYNELKGKDKPLIYKDLVTDKQYFYDKYSKSLTPIEIPVKKSNDMEITKKIDSPPGPSDLDLNNEINKIIYSPSMSNLDVELDNIGKKMVEEHNNIINRKNNNMNNMNNSNNMNYSNNMNNIENSIKIYGLSVKNIVEYIALILAIVIIVYVSSIMFDQIKK</sequence>
<evidence type="ECO:0000256" key="1">
    <source>
        <dbReference type="SAM" id="Coils"/>
    </source>
</evidence>